<gene>
    <name evidence="2" type="ORF">BDP27DRAFT_1318377</name>
</gene>
<organism evidence="2 3">
    <name type="scientific">Rhodocollybia butyracea</name>
    <dbReference type="NCBI Taxonomy" id="206335"/>
    <lineage>
        <taxon>Eukaryota</taxon>
        <taxon>Fungi</taxon>
        <taxon>Dikarya</taxon>
        <taxon>Basidiomycota</taxon>
        <taxon>Agaricomycotina</taxon>
        <taxon>Agaricomycetes</taxon>
        <taxon>Agaricomycetidae</taxon>
        <taxon>Agaricales</taxon>
        <taxon>Marasmiineae</taxon>
        <taxon>Omphalotaceae</taxon>
        <taxon>Rhodocollybia</taxon>
    </lineage>
</organism>
<dbReference type="AlphaFoldDB" id="A0A9P5UCS9"/>
<dbReference type="InterPro" id="IPR051531">
    <property type="entry name" value="N-acetyltransferase"/>
</dbReference>
<sequence length="181" mass="20866">MFETTNLHLRFPHSTDYDKLLDLWNDARVQKMLSTNYIIPLGAKFGEGLRPFASDALMYCVMETKDTSDWVGFICLFEAETKNRSAKVGLGLLPEFWGRGYAKQALCFIVDYAFQELALHRVALTVFESNIVARALYKKIGFVEEGVDRKANWVDGRWQDVIRMSILDEEWVALKQDTTRP</sequence>
<evidence type="ECO:0000313" key="2">
    <source>
        <dbReference type="EMBL" id="KAF9073488.1"/>
    </source>
</evidence>
<comment type="caution">
    <text evidence="2">The sequence shown here is derived from an EMBL/GenBank/DDBJ whole genome shotgun (WGS) entry which is preliminary data.</text>
</comment>
<feature type="domain" description="N-acetyltransferase" evidence="1">
    <location>
        <begin position="7"/>
        <end position="169"/>
    </location>
</feature>
<proteinExistence type="predicted"/>
<keyword evidence="3" id="KW-1185">Reference proteome</keyword>
<dbReference type="SUPFAM" id="SSF55729">
    <property type="entry name" value="Acyl-CoA N-acyltransferases (Nat)"/>
    <property type="match status" value="1"/>
</dbReference>
<dbReference type="EMBL" id="JADNRY010000017">
    <property type="protein sequence ID" value="KAF9073488.1"/>
    <property type="molecule type" value="Genomic_DNA"/>
</dbReference>
<reference evidence="2" key="1">
    <citation type="submission" date="2020-11" db="EMBL/GenBank/DDBJ databases">
        <authorList>
            <consortium name="DOE Joint Genome Institute"/>
            <person name="Ahrendt S."/>
            <person name="Riley R."/>
            <person name="Andreopoulos W."/>
            <person name="Labutti K."/>
            <person name="Pangilinan J."/>
            <person name="Ruiz-Duenas F.J."/>
            <person name="Barrasa J.M."/>
            <person name="Sanchez-Garcia M."/>
            <person name="Camarero S."/>
            <person name="Miyauchi S."/>
            <person name="Serrano A."/>
            <person name="Linde D."/>
            <person name="Babiker R."/>
            <person name="Drula E."/>
            <person name="Ayuso-Fernandez I."/>
            <person name="Pacheco R."/>
            <person name="Padilla G."/>
            <person name="Ferreira P."/>
            <person name="Barriuso J."/>
            <person name="Kellner H."/>
            <person name="Castanera R."/>
            <person name="Alfaro M."/>
            <person name="Ramirez L."/>
            <person name="Pisabarro A.G."/>
            <person name="Kuo A."/>
            <person name="Tritt A."/>
            <person name="Lipzen A."/>
            <person name="He G."/>
            <person name="Yan M."/>
            <person name="Ng V."/>
            <person name="Cullen D."/>
            <person name="Martin F."/>
            <person name="Rosso M.-N."/>
            <person name="Henrissat B."/>
            <person name="Hibbett D."/>
            <person name="Martinez A.T."/>
            <person name="Grigoriev I.V."/>
        </authorList>
    </citation>
    <scope>NUCLEOTIDE SEQUENCE</scope>
    <source>
        <strain evidence="2">AH 40177</strain>
    </source>
</reference>
<dbReference type="GO" id="GO:0008999">
    <property type="term" value="F:protein-N-terminal-alanine acetyltransferase activity"/>
    <property type="evidence" value="ECO:0007669"/>
    <property type="project" value="TreeGrafter"/>
</dbReference>
<evidence type="ECO:0000259" key="1">
    <source>
        <dbReference type="PROSITE" id="PS51186"/>
    </source>
</evidence>
<evidence type="ECO:0000313" key="3">
    <source>
        <dbReference type="Proteomes" id="UP000772434"/>
    </source>
</evidence>
<dbReference type="PANTHER" id="PTHR43792">
    <property type="entry name" value="GNAT FAMILY, PUTATIVE (AFU_ORTHOLOGUE AFUA_3G00765)-RELATED-RELATED"/>
    <property type="match status" value="1"/>
</dbReference>
<dbReference type="InterPro" id="IPR016181">
    <property type="entry name" value="Acyl_CoA_acyltransferase"/>
</dbReference>
<dbReference type="Proteomes" id="UP000772434">
    <property type="component" value="Unassembled WGS sequence"/>
</dbReference>
<dbReference type="Pfam" id="PF13302">
    <property type="entry name" value="Acetyltransf_3"/>
    <property type="match status" value="1"/>
</dbReference>
<dbReference type="CDD" id="cd04301">
    <property type="entry name" value="NAT_SF"/>
    <property type="match status" value="1"/>
</dbReference>
<dbReference type="PANTHER" id="PTHR43792:SF9">
    <property type="entry name" value="RIBOSOMAL-PROTEIN-ALANINE ACETYLTRANSFERASE"/>
    <property type="match status" value="1"/>
</dbReference>
<name>A0A9P5UCS9_9AGAR</name>
<accession>A0A9P5UCS9</accession>
<dbReference type="OrthoDB" id="630895at2759"/>
<dbReference type="InterPro" id="IPR000182">
    <property type="entry name" value="GNAT_dom"/>
</dbReference>
<dbReference type="GO" id="GO:0005737">
    <property type="term" value="C:cytoplasm"/>
    <property type="evidence" value="ECO:0007669"/>
    <property type="project" value="TreeGrafter"/>
</dbReference>
<dbReference type="PROSITE" id="PS51186">
    <property type="entry name" value="GNAT"/>
    <property type="match status" value="1"/>
</dbReference>
<dbReference type="Gene3D" id="3.40.630.30">
    <property type="match status" value="1"/>
</dbReference>
<protein>
    <submittedName>
        <fullName evidence="2">Acyl-CoA N-acyltransferase</fullName>
    </submittedName>
</protein>